<keyword evidence="2" id="KW-0472">Membrane</keyword>
<proteinExistence type="predicted"/>
<feature type="domain" description="TPM" evidence="4">
    <location>
        <begin position="46"/>
        <end position="160"/>
    </location>
</feature>
<keyword evidence="2" id="KW-0812">Transmembrane</keyword>
<feature type="chain" id="PRO_5045521987" evidence="3">
    <location>
        <begin position="34"/>
        <end position="233"/>
    </location>
</feature>
<evidence type="ECO:0000256" key="1">
    <source>
        <dbReference type="SAM" id="MobiDB-lite"/>
    </source>
</evidence>
<name>A0ABS6YX39_9ACTN</name>
<dbReference type="InterPro" id="IPR007621">
    <property type="entry name" value="TPM_dom"/>
</dbReference>
<keyword evidence="3" id="KW-0732">Signal</keyword>
<dbReference type="EMBL" id="WMBF01000698">
    <property type="protein sequence ID" value="MBW5425995.1"/>
    <property type="molecule type" value="Genomic_DNA"/>
</dbReference>
<reference evidence="5 6" key="1">
    <citation type="submission" date="2019-11" db="EMBL/GenBank/DDBJ databases">
        <authorList>
            <person name="Ay H."/>
        </authorList>
    </citation>
    <scope>NUCLEOTIDE SEQUENCE [LARGE SCALE GENOMIC DNA]</scope>
    <source>
        <strain evidence="5 6">BG9H</strain>
    </source>
</reference>
<sequence length="233" mass="23895">MTPTPSRASRAAAVAVAVLLAWFPLLCPSPAAADDPVTLSRTGQTTDRAGALGDRADAAERALDRLYDDRAVQLFVVYVRDFSGRSPQDWADATAERNGLGLDDVLLAVATHDRQFAYSVDNDSRLSDAQLQEVATTAIRPALRENDWAGAAIGAADGYRAVLSGDPVPTPSLTPGAADPGGDSGGGPGGGDESVAGDLVLPVLAAGAAGVAATVAYRRRKKRLTTRTTPGGG</sequence>
<feature type="signal peptide" evidence="3">
    <location>
        <begin position="1"/>
        <end position="33"/>
    </location>
</feature>
<feature type="non-terminal residue" evidence="5">
    <location>
        <position position="233"/>
    </location>
</feature>
<comment type="caution">
    <text evidence="5">The sequence shown here is derived from an EMBL/GenBank/DDBJ whole genome shotgun (WGS) entry which is preliminary data.</text>
</comment>
<protein>
    <submittedName>
        <fullName evidence="5">TPM domain-containing protein</fullName>
    </submittedName>
</protein>
<dbReference type="Pfam" id="PF04536">
    <property type="entry name" value="TPM_phosphatase"/>
    <property type="match status" value="1"/>
</dbReference>
<keyword evidence="2" id="KW-1133">Transmembrane helix</keyword>
<feature type="transmembrane region" description="Helical" evidence="2">
    <location>
        <begin position="199"/>
        <end position="217"/>
    </location>
</feature>
<evidence type="ECO:0000313" key="5">
    <source>
        <dbReference type="EMBL" id="MBW5425995.1"/>
    </source>
</evidence>
<feature type="compositionally biased region" description="Gly residues" evidence="1">
    <location>
        <begin position="182"/>
        <end position="192"/>
    </location>
</feature>
<evidence type="ECO:0000313" key="6">
    <source>
        <dbReference type="Proteomes" id="UP001197114"/>
    </source>
</evidence>
<dbReference type="RefSeq" id="WP_219692529.1">
    <property type="nucleotide sequence ID" value="NZ_WMBF01000698.1"/>
</dbReference>
<evidence type="ECO:0000259" key="4">
    <source>
        <dbReference type="Pfam" id="PF04536"/>
    </source>
</evidence>
<feature type="region of interest" description="Disordered" evidence="1">
    <location>
        <begin position="164"/>
        <end position="196"/>
    </location>
</feature>
<keyword evidence="6" id="KW-1185">Reference proteome</keyword>
<accession>A0ABS6YX39</accession>
<organism evidence="5 6">
    <name type="scientific">Streptomyces anatolicus</name>
    <dbReference type="NCBI Taxonomy" id="2675858"/>
    <lineage>
        <taxon>Bacteria</taxon>
        <taxon>Bacillati</taxon>
        <taxon>Actinomycetota</taxon>
        <taxon>Actinomycetes</taxon>
        <taxon>Kitasatosporales</taxon>
        <taxon>Streptomycetaceae</taxon>
        <taxon>Streptomyces</taxon>
    </lineage>
</organism>
<evidence type="ECO:0000256" key="3">
    <source>
        <dbReference type="SAM" id="SignalP"/>
    </source>
</evidence>
<evidence type="ECO:0000256" key="2">
    <source>
        <dbReference type="SAM" id="Phobius"/>
    </source>
</evidence>
<dbReference type="Gene3D" id="3.10.310.50">
    <property type="match status" value="1"/>
</dbReference>
<dbReference type="Proteomes" id="UP001197114">
    <property type="component" value="Unassembled WGS sequence"/>
</dbReference>
<gene>
    <name evidence="5" type="ORF">GKQ77_31285</name>
</gene>